<dbReference type="EMBL" id="CM037614">
    <property type="protein sequence ID" value="KAH8015751.1"/>
    <property type="molecule type" value="Genomic_DNA"/>
</dbReference>
<sequence>MRSPGGESQLTSCLQTAATPRDLPSNELSLLVRRHPCLLHIGGKVPTNQRWSGAVLSLFLKLPRGGARESYKWRCLVRDFPFPAWSARGGFLIRPSSVPGFCKYLDLSSHNKCGIPRQGGKRPLKKMSPD</sequence>
<protein>
    <submittedName>
        <fullName evidence="1">Uncharacterized protein</fullName>
    </submittedName>
</protein>
<organism evidence="1 2">
    <name type="scientific">Sphaerodactylus townsendi</name>
    <dbReference type="NCBI Taxonomy" id="933632"/>
    <lineage>
        <taxon>Eukaryota</taxon>
        <taxon>Metazoa</taxon>
        <taxon>Chordata</taxon>
        <taxon>Craniata</taxon>
        <taxon>Vertebrata</taxon>
        <taxon>Euteleostomi</taxon>
        <taxon>Lepidosauria</taxon>
        <taxon>Squamata</taxon>
        <taxon>Bifurcata</taxon>
        <taxon>Gekkota</taxon>
        <taxon>Sphaerodactylidae</taxon>
        <taxon>Sphaerodactylus</taxon>
    </lineage>
</organism>
<proteinExistence type="predicted"/>
<evidence type="ECO:0000313" key="2">
    <source>
        <dbReference type="Proteomes" id="UP000827872"/>
    </source>
</evidence>
<name>A0ACB8G7R0_9SAUR</name>
<keyword evidence="2" id="KW-1185">Reference proteome</keyword>
<comment type="caution">
    <text evidence="1">The sequence shown here is derived from an EMBL/GenBank/DDBJ whole genome shotgun (WGS) entry which is preliminary data.</text>
</comment>
<evidence type="ECO:0000313" key="1">
    <source>
        <dbReference type="EMBL" id="KAH8015751.1"/>
    </source>
</evidence>
<gene>
    <name evidence="1" type="ORF">K3G42_008135</name>
</gene>
<accession>A0ACB8G7R0</accession>
<dbReference type="Proteomes" id="UP000827872">
    <property type="component" value="Linkage Group LG01"/>
</dbReference>
<reference evidence="1" key="1">
    <citation type="submission" date="2021-08" db="EMBL/GenBank/DDBJ databases">
        <title>The first chromosome-level gecko genome reveals the dynamic sex chromosomes of Neotropical dwarf geckos (Sphaerodactylidae: Sphaerodactylus).</title>
        <authorList>
            <person name="Pinto B.J."/>
            <person name="Keating S.E."/>
            <person name="Gamble T."/>
        </authorList>
    </citation>
    <scope>NUCLEOTIDE SEQUENCE</scope>
    <source>
        <strain evidence="1">TG3544</strain>
    </source>
</reference>